<evidence type="ECO:0000313" key="2">
    <source>
        <dbReference type="EMBL" id="OUQ05569.1"/>
    </source>
</evidence>
<reference evidence="2" key="2">
    <citation type="journal article" date="2018" name="BMC Genomics">
        <title>Whole genome sequencing and function prediction of 133 gut anaerobes isolated from chicken caecum in pure cultures.</title>
        <authorList>
            <person name="Medvecky M."/>
            <person name="Cejkova D."/>
            <person name="Polansky O."/>
            <person name="Karasova D."/>
            <person name="Kubasova T."/>
            <person name="Cizek A."/>
            <person name="Rychlik I."/>
        </authorList>
    </citation>
    <scope>NUCLEOTIDE SEQUENCE</scope>
    <source>
        <strain evidence="2">An149</strain>
    </source>
</reference>
<dbReference type="Proteomes" id="UP000196258">
    <property type="component" value="Unassembled WGS sequence"/>
</dbReference>
<sequence>MENTYRKLFNLDFENFYKLVNKYELDIDQEHLFIIYNLIQNNRYALDDSHYIDVLYNYISEKTSIATCLKIKSFFTDYFKLGLNV</sequence>
<dbReference type="EMBL" id="DYWV01000255">
    <property type="protein sequence ID" value="HJF40780.1"/>
    <property type="molecule type" value="Genomic_DNA"/>
</dbReference>
<proteinExistence type="predicted"/>
<dbReference type="EMBL" id="NFLB01000005">
    <property type="protein sequence ID" value="OUQ05569.1"/>
    <property type="molecule type" value="Genomic_DNA"/>
</dbReference>
<reference evidence="1" key="4">
    <citation type="submission" date="2021-09" db="EMBL/GenBank/DDBJ databases">
        <authorList>
            <person name="Gilroy R."/>
        </authorList>
    </citation>
    <scope>NUCLEOTIDE SEQUENCE</scope>
    <source>
        <strain evidence="1">CHK193-16274</strain>
    </source>
</reference>
<organism evidence="2 3">
    <name type="scientific">Thomasclavelia spiroformis</name>
    <dbReference type="NCBI Taxonomy" id="29348"/>
    <lineage>
        <taxon>Bacteria</taxon>
        <taxon>Bacillati</taxon>
        <taxon>Bacillota</taxon>
        <taxon>Erysipelotrichia</taxon>
        <taxon>Erysipelotrichales</taxon>
        <taxon>Coprobacillaceae</taxon>
        <taxon>Thomasclavelia</taxon>
    </lineage>
</organism>
<dbReference type="RefSeq" id="WP_087256049.1">
    <property type="nucleotide sequence ID" value="NZ_CAJFOD010000056.1"/>
</dbReference>
<dbReference type="AlphaFoldDB" id="A0A1Y4QJX0"/>
<evidence type="ECO:0000313" key="1">
    <source>
        <dbReference type="EMBL" id="HJF40780.1"/>
    </source>
</evidence>
<accession>A0A1Y4QJX0</accession>
<comment type="caution">
    <text evidence="2">The sequence shown here is derived from an EMBL/GenBank/DDBJ whole genome shotgun (WGS) entry which is preliminary data.</text>
</comment>
<reference evidence="1" key="3">
    <citation type="journal article" date="2021" name="PeerJ">
        <title>Extensive microbial diversity within the chicken gut microbiome revealed by metagenomics and culture.</title>
        <authorList>
            <person name="Gilroy R."/>
            <person name="Ravi A."/>
            <person name="Getino M."/>
            <person name="Pursley I."/>
            <person name="Horton D.L."/>
            <person name="Alikhan N.F."/>
            <person name="Baker D."/>
            <person name="Gharbi K."/>
            <person name="Hall N."/>
            <person name="Watson M."/>
            <person name="Adriaenssens E.M."/>
            <person name="Foster-Nyarko E."/>
            <person name="Jarju S."/>
            <person name="Secka A."/>
            <person name="Antonio M."/>
            <person name="Oren A."/>
            <person name="Chaudhuri R.R."/>
            <person name="La Ragione R."/>
            <person name="Hildebrand F."/>
            <person name="Pallen M.J."/>
        </authorList>
    </citation>
    <scope>NUCLEOTIDE SEQUENCE</scope>
    <source>
        <strain evidence="1">CHK193-16274</strain>
    </source>
</reference>
<dbReference type="Proteomes" id="UP000749320">
    <property type="component" value="Unassembled WGS sequence"/>
</dbReference>
<name>A0A1Y4QJX0_9FIRM</name>
<protein>
    <submittedName>
        <fullName evidence="2">Uncharacterized protein</fullName>
    </submittedName>
</protein>
<reference evidence="3" key="1">
    <citation type="submission" date="2017-04" db="EMBL/GenBank/DDBJ databases">
        <title>Function of individual gut microbiota members based on whole genome sequencing of pure cultures obtained from chicken caecum.</title>
        <authorList>
            <person name="Medvecky M."/>
            <person name="Cejkova D."/>
            <person name="Polansky O."/>
            <person name="Karasova D."/>
            <person name="Kubasova T."/>
            <person name="Cizek A."/>
            <person name="Rychlik I."/>
        </authorList>
    </citation>
    <scope>NUCLEOTIDE SEQUENCE [LARGE SCALE GENOMIC DNA]</scope>
    <source>
        <strain evidence="3">An149</strain>
    </source>
</reference>
<evidence type="ECO:0000313" key="3">
    <source>
        <dbReference type="Proteomes" id="UP000196258"/>
    </source>
</evidence>
<gene>
    <name evidence="2" type="ORF">B5E91_06005</name>
    <name evidence="1" type="ORF">K8V91_07635</name>
</gene>